<feature type="compositionally biased region" description="Basic residues" evidence="1">
    <location>
        <begin position="237"/>
        <end position="247"/>
    </location>
</feature>
<evidence type="ECO:0000313" key="2">
    <source>
        <dbReference type="EMBL" id="KAK3273210.1"/>
    </source>
</evidence>
<reference evidence="2 3" key="1">
    <citation type="journal article" date="2015" name="Genome Biol. Evol.">
        <title>Comparative Genomics of a Bacterivorous Green Alga Reveals Evolutionary Causalities and Consequences of Phago-Mixotrophic Mode of Nutrition.</title>
        <authorList>
            <person name="Burns J.A."/>
            <person name="Paasch A."/>
            <person name="Narechania A."/>
            <person name="Kim E."/>
        </authorList>
    </citation>
    <scope>NUCLEOTIDE SEQUENCE [LARGE SCALE GENOMIC DNA]</scope>
    <source>
        <strain evidence="2 3">PLY_AMNH</strain>
    </source>
</reference>
<gene>
    <name evidence="2" type="ORF">CYMTET_18535</name>
</gene>
<evidence type="ECO:0000256" key="1">
    <source>
        <dbReference type="SAM" id="MobiDB-lite"/>
    </source>
</evidence>
<dbReference type="AlphaFoldDB" id="A0AAE0G8B7"/>
<proteinExistence type="predicted"/>
<organism evidence="2 3">
    <name type="scientific">Cymbomonas tetramitiformis</name>
    <dbReference type="NCBI Taxonomy" id="36881"/>
    <lineage>
        <taxon>Eukaryota</taxon>
        <taxon>Viridiplantae</taxon>
        <taxon>Chlorophyta</taxon>
        <taxon>Pyramimonadophyceae</taxon>
        <taxon>Pyramimonadales</taxon>
        <taxon>Pyramimonadaceae</taxon>
        <taxon>Cymbomonas</taxon>
    </lineage>
</organism>
<name>A0AAE0G8B7_9CHLO</name>
<comment type="caution">
    <text evidence="2">The sequence shown here is derived from an EMBL/GenBank/DDBJ whole genome shotgun (WGS) entry which is preliminary data.</text>
</comment>
<evidence type="ECO:0000313" key="3">
    <source>
        <dbReference type="Proteomes" id="UP001190700"/>
    </source>
</evidence>
<sequence length="271" mass="30628">MFDALVSILRKASEWEQHGEKQISEYAFKEYLSPPYNRWLYSASNTPGVDASSQPLKSYNGDTKKNKQMHMRAQLDEFLTTSLPNLLWIADSADLTAGTIHRHAPADLIPAEWFEKARQFVDDDVLEHPAGSGAFYLNTKVHLGRKIKACHVELYAKGVLGTAKIGNRTTSDKFQTNFMSLHKVYFDPSFQLEEGEEAGLWRCDYKGFWHGVVCSHVLKVRSLKGEISLEEATAPLPKRKPAGKRARATPALVRQPDSPAQKKQRSKRARK</sequence>
<dbReference type="Proteomes" id="UP001190700">
    <property type="component" value="Unassembled WGS sequence"/>
</dbReference>
<accession>A0AAE0G8B7</accession>
<protein>
    <submittedName>
        <fullName evidence="2">Uncharacterized protein</fullName>
    </submittedName>
</protein>
<feature type="compositionally biased region" description="Basic residues" evidence="1">
    <location>
        <begin position="262"/>
        <end position="271"/>
    </location>
</feature>
<keyword evidence="3" id="KW-1185">Reference proteome</keyword>
<dbReference type="EMBL" id="LGRX02008598">
    <property type="protein sequence ID" value="KAK3273210.1"/>
    <property type="molecule type" value="Genomic_DNA"/>
</dbReference>
<feature type="region of interest" description="Disordered" evidence="1">
    <location>
        <begin position="232"/>
        <end position="271"/>
    </location>
</feature>